<keyword evidence="10" id="KW-0732">Signal</keyword>
<dbReference type="PANTHER" id="PTHR39730:SF1">
    <property type="entry name" value="ENDOGLUCANASE 1"/>
    <property type="match status" value="1"/>
</dbReference>
<evidence type="ECO:0000256" key="10">
    <source>
        <dbReference type="SAM" id="SignalP"/>
    </source>
</evidence>
<keyword evidence="13" id="KW-1185">Reference proteome</keyword>
<keyword evidence="4" id="KW-0378">Hydrolase</keyword>
<evidence type="ECO:0000259" key="11">
    <source>
        <dbReference type="PROSITE" id="PS01140"/>
    </source>
</evidence>
<dbReference type="InterPro" id="IPR036908">
    <property type="entry name" value="RlpA-like_sf"/>
</dbReference>
<evidence type="ECO:0000256" key="1">
    <source>
        <dbReference type="ARBA" id="ARBA00000966"/>
    </source>
</evidence>
<dbReference type="InterPro" id="IPR052288">
    <property type="entry name" value="GH45_Enzymes"/>
</dbReference>
<proteinExistence type="inferred from homology"/>
<dbReference type="AlphaFoldDB" id="A0A9P0GBJ5"/>
<dbReference type="OrthoDB" id="10035502at2759"/>
<dbReference type="Gene3D" id="2.40.40.10">
    <property type="entry name" value="RlpA-like domain"/>
    <property type="match status" value="1"/>
</dbReference>
<dbReference type="EC" id="3.2.1.4" evidence="3 9"/>
<organism evidence="12 13">
    <name type="scientific">Psylliodes chrysocephalus</name>
    <dbReference type="NCBI Taxonomy" id="3402493"/>
    <lineage>
        <taxon>Eukaryota</taxon>
        <taxon>Metazoa</taxon>
        <taxon>Ecdysozoa</taxon>
        <taxon>Arthropoda</taxon>
        <taxon>Hexapoda</taxon>
        <taxon>Insecta</taxon>
        <taxon>Pterygota</taxon>
        <taxon>Neoptera</taxon>
        <taxon>Endopterygota</taxon>
        <taxon>Coleoptera</taxon>
        <taxon>Polyphaga</taxon>
        <taxon>Cucujiformia</taxon>
        <taxon>Chrysomeloidea</taxon>
        <taxon>Chrysomelidae</taxon>
        <taxon>Galerucinae</taxon>
        <taxon>Alticini</taxon>
        <taxon>Psylliodes</taxon>
    </lineage>
</organism>
<keyword evidence="8" id="KW-0624">Polysaccharide degradation</keyword>
<dbReference type="SUPFAM" id="SSF50685">
    <property type="entry name" value="Barwin-like endoglucanases"/>
    <property type="match status" value="1"/>
</dbReference>
<feature type="domain" description="Glycosyl hydrolases family 45 active site" evidence="11">
    <location>
        <begin position="38"/>
        <end position="49"/>
    </location>
</feature>
<dbReference type="Proteomes" id="UP001153636">
    <property type="component" value="Chromosome 4"/>
</dbReference>
<comment type="catalytic activity">
    <reaction evidence="1 9">
        <text>Endohydrolysis of (1-&gt;4)-beta-D-glucosidic linkages in cellulose, lichenin and cereal beta-D-glucans.</text>
        <dbReference type="EC" id="3.2.1.4"/>
    </reaction>
</comment>
<evidence type="ECO:0000313" key="12">
    <source>
        <dbReference type="EMBL" id="CAH1109534.1"/>
    </source>
</evidence>
<dbReference type="GO" id="GO:0030245">
    <property type="term" value="P:cellulose catabolic process"/>
    <property type="evidence" value="ECO:0007669"/>
    <property type="project" value="UniProtKB-KW"/>
</dbReference>
<evidence type="ECO:0000256" key="3">
    <source>
        <dbReference type="ARBA" id="ARBA00012601"/>
    </source>
</evidence>
<feature type="chain" id="PRO_5040364167" description="Cellulase" evidence="10">
    <location>
        <begin position="20"/>
        <end position="239"/>
    </location>
</feature>
<reference evidence="12" key="1">
    <citation type="submission" date="2022-01" db="EMBL/GenBank/DDBJ databases">
        <authorList>
            <person name="King R."/>
        </authorList>
    </citation>
    <scope>NUCLEOTIDE SEQUENCE</scope>
</reference>
<evidence type="ECO:0000256" key="6">
    <source>
        <dbReference type="ARBA" id="ARBA00023277"/>
    </source>
</evidence>
<dbReference type="PROSITE" id="PS01140">
    <property type="entry name" value="GLYCOSYL_HYDROL_F45"/>
    <property type="match status" value="1"/>
</dbReference>
<accession>A0A9P0GBJ5</accession>
<feature type="signal peptide" evidence="10">
    <location>
        <begin position="1"/>
        <end position="19"/>
    </location>
</feature>
<dbReference type="EMBL" id="OV651816">
    <property type="protein sequence ID" value="CAH1109534.1"/>
    <property type="molecule type" value="Genomic_DNA"/>
</dbReference>
<evidence type="ECO:0000313" key="13">
    <source>
        <dbReference type="Proteomes" id="UP001153636"/>
    </source>
</evidence>
<dbReference type="GO" id="GO:0008810">
    <property type="term" value="F:cellulase activity"/>
    <property type="evidence" value="ECO:0007669"/>
    <property type="project" value="UniProtKB-EC"/>
</dbReference>
<keyword evidence="5" id="KW-0136">Cellulose degradation</keyword>
<evidence type="ECO:0000256" key="9">
    <source>
        <dbReference type="PROSITE-ProRule" id="PRU10069"/>
    </source>
</evidence>
<evidence type="ECO:0000256" key="8">
    <source>
        <dbReference type="ARBA" id="ARBA00023326"/>
    </source>
</evidence>
<comment type="similarity">
    <text evidence="2">Belongs to the glycosyl hydrolase 45 (cellulase K) family.</text>
</comment>
<keyword evidence="6" id="KW-0119">Carbohydrate metabolism</keyword>
<gene>
    <name evidence="12" type="ORF">PSYICH_LOCUS10502</name>
</gene>
<name>A0A9P0GBJ5_9CUCU</name>
<feature type="active site" description="Nucleophile" evidence="9">
    <location>
        <position position="43"/>
    </location>
</feature>
<keyword evidence="7" id="KW-0326">Glycosidase</keyword>
<dbReference type="Pfam" id="PF02015">
    <property type="entry name" value="Glyco_hydro_45"/>
    <property type="match status" value="1"/>
</dbReference>
<dbReference type="InterPro" id="IPR000334">
    <property type="entry name" value="Glyco_hydro_45"/>
</dbReference>
<evidence type="ECO:0000256" key="5">
    <source>
        <dbReference type="ARBA" id="ARBA00023001"/>
    </source>
</evidence>
<evidence type="ECO:0000256" key="2">
    <source>
        <dbReference type="ARBA" id="ARBA00007793"/>
    </source>
</evidence>
<sequence>MTSMAAFYVLLAIFAAIKAEPSPEIIPYPGGINGTGITTRYWDCCKPACSWTDNIQTPSGIPITSCEVDGKTPAKPTEFSGCGTGGTAYSCTNQAPFVVNSTLSYGFAAASFTGGLDFSLCCSCMLLSFQGDLQGKQFLVQITNAGDTLQDNQFDLGIPGGGVGIFPLGCMTQWGASEEGWGDPYGGVHTIEECDELPADLQSGCRWRFEFMEGVSNPDVTFYQVKCPKELVDISGCEL</sequence>
<evidence type="ECO:0000256" key="7">
    <source>
        <dbReference type="ARBA" id="ARBA00023295"/>
    </source>
</evidence>
<protein>
    <recommendedName>
        <fullName evidence="3 9">Cellulase</fullName>
        <ecNumber evidence="3 9">3.2.1.4</ecNumber>
    </recommendedName>
</protein>
<dbReference type="PANTHER" id="PTHR39730">
    <property type="entry name" value="ENDOGLUCANASE 1"/>
    <property type="match status" value="1"/>
</dbReference>
<evidence type="ECO:0000256" key="4">
    <source>
        <dbReference type="ARBA" id="ARBA00022801"/>
    </source>
</evidence>